<reference evidence="2 3" key="1">
    <citation type="journal article" date="2018" name="Evol. Lett.">
        <title>Horizontal gene cluster transfer increased hallucinogenic mushroom diversity.</title>
        <authorList>
            <person name="Reynolds H.T."/>
            <person name="Vijayakumar V."/>
            <person name="Gluck-Thaler E."/>
            <person name="Korotkin H.B."/>
            <person name="Matheny P.B."/>
            <person name="Slot J.C."/>
        </authorList>
    </citation>
    <scope>NUCLEOTIDE SEQUENCE [LARGE SCALE GENOMIC DNA]</scope>
    <source>
        <strain evidence="2 3">SRW20</strain>
    </source>
</reference>
<organism evidence="2 3">
    <name type="scientific">Gymnopilus dilepis</name>
    <dbReference type="NCBI Taxonomy" id="231916"/>
    <lineage>
        <taxon>Eukaryota</taxon>
        <taxon>Fungi</taxon>
        <taxon>Dikarya</taxon>
        <taxon>Basidiomycota</taxon>
        <taxon>Agaricomycotina</taxon>
        <taxon>Agaricomycetes</taxon>
        <taxon>Agaricomycetidae</taxon>
        <taxon>Agaricales</taxon>
        <taxon>Agaricineae</taxon>
        <taxon>Hymenogastraceae</taxon>
        <taxon>Gymnopilus</taxon>
    </lineage>
</organism>
<evidence type="ECO:0000313" key="3">
    <source>
        <dbReference type="Proteomes" id="UP000284706"/>
    </source>
</evidence>
<accession>A0A409W6R8</accession>
<dbReference type="InParanoid" id="A0A409W6R8"/>
<evidence type="ECO:0000256" key="1">
    <source>
        <dbReference type="SAM" id="MobiDB-lite"/>
    </source>
</evidence>
<dbReference type="EMBL" id="NHYE01005355">
    <property type="protein sequence ID" value="PPQ74230.1"/>
    <property type="molecule type" value="Genomic_DNA"/>
</dbReference>
<comment type="caution">
    <text evidence="2">The sequence shown here is derived from an EMBL/GenBank/DDBJ whole genome shotgun (WGS) entry which is preliminary data.</text>
</comment>
<name>A0A409W6R8_9AGAR</name>
<evidence type="ECO:0000313" key="2">
    <source>
        <dbReference type="EMBL" id="PPQ74230.1"/>
    </source>
</evidence>
<feature type="compositionally biased region" description="Low complexity" evidence="1">
    <location>
        <begin position="1"/>
        <end position="21"/>
    </location>
</feature>
<sequence>MDGSAAEAATASQASAEQVVAGQDNLSGRKETTVSQIAGESEASTKVATSTNISTTTMTTVTATATVTETTNSNASTTYRKYKPRWRMASLSVVQFEYDDT</sequence>
<feature type="region of interest" description="Disordered" evidence="1">
    <location>
        <begin position="1"/>
        <end position="50"/>
    </location>
</feature>
<proteinExistence type="predicted"/>
<protein>
    <submittedName>
        <fullName evidence="2">Uncharacterized protein</fullName>
    </submittedName>
</protein>
<dbReference type="Proteomes" id="UP000284706">
    <property type="component" value="Unassembled WGS sequence"/>
</dbReference>
<feature type="compositionally biased region" description="Polar residues" evidence="1">
    <location>
        <begin position="33"/>
        <end position="44"/>
    </location>
</feature>
<gene>
    <name evidence="2" type="ORF">CVT26_004364</name>
</gene>
<dbReference type="AlphaFoldDB" id="A0A409W6R8"/>
<keyword evidence="3" id="KW-1185">Reference proteome</keyword>